<evidence type="ECO:0000313" key="3">
    <source>
        <dbReference type="EMBL" id="SMO99806.1"/>
    </source>
</evidence>
<name>A0A521FUJ6_9ACTN</name>
<evidence type="ECO:0000259" key="1">
    <source>
        <dbReference type="Pfam" id="PF01408"/>
    </source>
</evidence>
<accession>A0A521FUJ6</accession>
<dbReference type="EMBL" id="FXTJ01000019">
    <property type="protein sequence ID" value="SMO99806.1"/>
    <property type="molecule type" value="Genomic_DNA"/>
</dbReference>
<feature type="domain" description="Gfo/Idh/MocA-like oxidoreductase N-terminal" evidence="1">
    <location>
        <begin position="3"/>
        <end position="118"/>
    </location>
</feature>
<sequence length="317" mass="34172">MTRVAVVGAGIMGAHHARVLHRMPGAELTLVVDPHEDSGRALATSVGAQYSDDPAAVPERADAAVVASTSETHADIGVPLLEAGVDLLVEKPIATTVDDADRLITAAQDHGRVLAVGHIERFNPAVLELDHLVDGLLHIELIRMGPFAPRVTADVVLDLMIHDLELALALAGSEVVRVEAVGRQVRTDSLDLATALLQFDNGVTATVTASRVGQTKIRRIELTRRTSYVVADLIRQDVTIHRVDHHEFLSDGGARYRQTGLVEIPFLENRGEPLALELDHFLECVAHHCSPRVTGLQGRRALELALAVRESANGRCP</sequence>
<dbReference type="PANTHER" id="PTHR43377">
    <property type="entry name" value="BILIVERDIN REDUCTASE A"/>
    <property type="match status" value="1"/>
</dbReference>
<dbReference type="SUPFAM" id="SSF51735">
    <property type="entry name" value="NAD(P)-binding Rossmann-fold domains"/>
    <property type="match status" value="1"/>
</dbReference>
<organism evidence="3 4">
    <name type="scientific">Geodermatophilus aquaeductus</name>
    <dbReference type="NCBI Taxonomy" id="1564161"/>
    <lineage>
        <taxon>Bacteria</taxon>
        <taxon>Bacillati</taxon>
        <taxon>Actinomycetota</taxon>
        <taxon>Actinomycetes</taxon>
        <taxon>Geodermatophilales</taxon>
        <taxon>Geodermatophilaceae</taxon>
        <taxon>Geodermatophilus</taxon>
    </lineage>
</organism>
<dbReference type="Pfam" id="PF22725">
    <property type="entry name" value="GFO_IDH_MocA_C3"/>
    <property type="match status" value="1"/>
</dbReference>
<dbReference type="GO" id="GO:0000166">
    <property type="term" value="F:nucleotide binding"/>
    <property type="evidence" value="ECO:0007669"/>
    <property type="project" value="InterPro"/>
</dbReference>
<dbReference type="InterPro" id="IPR051450">
    <property type="entry name" value="Gfo/Idh/MocA_Oxidoreductases"/>
</dbReference>
<dbReference type="SUPFAM" id="SSF55347">
    <property type="entry name" value="Glyceraldehyde-3-phosphate dehydrogenase-like, C-terminal domain"/>
    <property type="match status" value="1"/>
</dbReference>
<reference evidence="3 4" key="1">
    <citation type="submission" date="2017-05" db="EMBL/GenBank/DDBJ databases">
        <authorList>
            <person name="Varghese N."/>
            <person name="Submissions S."/>
        </authorList>
    </citation>
    <scope>NUCLEOTIDE SEQUENCE [LARGE SCALE GENOMIC DNA]</scope>
    <source>
        <strain evidence="3 4">DSM 46834</strain>
    </source>
</reference>
<dbReference type="Pfam" id="PF01408">
    <property type="entry name" value="GFO_IDH_MocA"/>
    <property type="match status" value="1"/>
</dbReference>
<keyword evidence="4" id="KW-1185">Reference proteome</keyword>
<proteinExistence type="predicted"/>
<dbReference type="InterPro" id="IPR055170">
    <property type="entry name" value="GFO_IDH_MocA-like_dom"/>
</dbReference>
<dbReference type="AlphaFoldDB" id="A0A521FUJ6"/>
<dbReference type="Gene3D" id="3.30.360.10">
    <property type="entry name" value="Dihydrodipicolinate Reductase, domain 2"/>
    <property type="match status" value="1"/>
</dbReference>
<evidence type="ECO:0000313" key="4">
    <source>
        <dbReference type="Proteomes" id="UP000317484"/>
    </source>
</evidence>
<dbReference type="RefSeq" id="WP_142461205.1">
    <property type="nucleotide sequence ID" value="NZ_FXTJ01000019.1"/>
</dbReference>
<dbReference type="InterPro" id="IPR000683">
    <property type="entry name" value="Gfo/Idh/MocA-like_OxRdtase_N"/>
</dbReference>
<dbReference type="Gene3D" id="3.40.50.720">
    <property type="entry name" value="NAD(P)-binding Rossmann-like Domain"/>
    <property type="match status" value="1"/>
</dbReference>
<evidence type="ECO:0000259" key="2">
    <source>
        <dbReference type="Pfam" id="PF22725"/>
    </source>
</evidence>
<protein>
    <submittedName>
        <fullName evidence="3">Virulence factor</fullName>
    </submittedName>
</protein>
<dbReference type="Proteomes" id="UP000317484">
    <property type="component" value="Unassembled WGS sequence"/>
</dbReference>
<dbReference type="PANTHER" id="PTHR43377:SF1">
    <property type="entry name" value="BILIVERDIN REDUCTASE A"/>
    <property type="match status" value="1"/>
</dbReference>
<gene>
    <name evidence="3" type="ORF">SAMN06273567_11930</name>
</gene>
<feature type="domain" description="GFO/IDH/MocA-like oxidoreductase" evidence="2">
    <location>
        <begin position="154"/>
        <end position="221"/>
    </location>
</feature>
<dbReference type="InterPro" id="IPR036291">
    <property type="entry name" value="NAD(P)-bd_dom_sf"/>
</dbReference>